<evidence type="ECO:0000259" key="3">
    <source>
        <dbReference type="PROSITE" id="PS51670"/>
    </source>
</evidence>
<feature type="domain" description="ShKT" evidence="3">
    <location>
        <begin position="26"/>
        <end position="65"/>
    </location>
</feature>
<dbReference type="Gene3D" id="1.10.10.1870">
    <property type="entry name" value="ShTK domain-like"/>
    <property type="match status" value="2"/>
</dbReference>
<feature type="signal peptide" evidence="2">
    <location>
        <begin position="1"/>
        <end position="17"/>
    </location>
</feature>
<dbReference type="AlphaFoldDB" id="A0A498SMV4"/>
<gene>
    <name evidence="4" type="ORF">NAV_LOCUS4889</name>
</gene>
<proteinExistence type="predicted"/>
<comment type="caution">
    <text evidence="1">Lacks conserved residue(s) required for the propagation of feature annotation.</text>
</comment>
<feature type="chain" id="PRO_5019866635" description="ShKT domain-containing protein" evidence="2">
    <location>
        <begin position="18"/>
        <end position="113"/>
    </location>
</feature>
<dbReference type="Pfam" id="PF01549">
    <property type="entry name" value="ShK"/>
    <property type="match status" value="2"/>
</dbReference>
<evidence type="ECO:0000256" key="1">
    <source>
        <dbReference type="PROSITE-ProRule" id="PRU01005"/>
    </source>
</evidence>
<evidence type="ECO:0000256" key="2">
    <source>
        <dbReference type="SAM" id="SignalP"/>
    </source>
</evidence>
<keyword evidence="2" id="KW-0732">Signal</keyword>
<accession>A0A498SMV4</accession>
<evidence type="ECO:0000313" key="5">
    <source>
        <dbReference type="Proteomes" id="UP000276991"/>
    </source>
</evidence>
<dbReference type="InterPro" id="IPR003582">
    <property type="entry name" value="ShKT_dom"/>
</dbReference>
<dbReference type="OrthoDB" id="5868199at2759"/>
<name>A0A498SMV4_ACAVI</name>
<protein>
    <recommendedName>
        <fullName evidence="3">ShKT domain-containing protein</fullName>
    </recommendedName>
</protein>
<sequence length="113" mass="12544">MVWMLFIACILSISIENQQIAVLCACVDRAPPNKPSSCPQLAHLCNNSLYYEVMALQCPKTCHHCLENATPSICQDKAPPNAPSQCPDFVSLCNDPLYRDLLIQECPKTCSRC</sequence>
<dbReference type="EMBL" id="UPTC01000782">
    <property type="protein sequence ID" value="VBB30098.1"/>
    <property type="molecule type" value="Genomic_DNA"/>
</dbReference>
<dbReference type="PANTHER" id="PTHR46219">
    <property type="entry name" value="PROTEIN CBG11138"/>
    <property type="match status" value="1"/>
</dbReference>
<dbReference type="PANTHER" id="PTHR46219:SF13">
    <property type="entry name" value="SHKT DOMAIN-CONTAINING PROTEIN"/>
    <property type="match status" value="1"/>
</dbReference>
<dbReference type="STRING" id="6277.A0A498SMV4"/>
<dbReference type="Proteomes" id="UP000276991">
    <property type="component" value="Unassembled WGS sequence"/>
</dbReference>
<organism evidence="4 5">
    <name type="scientific">Acanthocheilonema viteae</name>
    <name type="common">Filarial nematode worm</name>
    <name type="synonym">Dipetalonema viteae</name>
    <dbReference type="NCBI Taxonomy" id="6277"/>
    <lineage>
        <taxon>Eukaryota</taxon>
        <taxon>Metazoa</taxon>
        <taxon>Ecdysozoa</taxon>
        <taxon>Nematoda</taxon>
        <taxon>Chromadorea</taxon>
        <taxon>Rhabditida</taxon>
        <taxon>Spirurina</taxon>
        <taxon>Spiruromorpha</taxon>
        <taxon>Filarioidea</taxon>
        <taxon>Onchocercidae</taxon>
        <taxon>Acanthocheilonema</taxon>
    </lineage>
</organism>
<dbReference type="SMART" id="SM00254">
    <property type="entry name" value="ShKT"/>
    <property type="match status" value="2"/>
</dbReference>
<evidence type="ECO:0000313" key="4">
    <source>
        <dbReference type="EMBL" id="VBB30098.1"/>
    </source>
</evidence>
<reference evidence="4 5" key="1">
    <citation type="submission" date="2018-08" db="EMBL/GenBank/DDBJ databases">
        <authorList>
            <person name="Laetsch R D."/>
            <person name="Stevens L."/>
            <person name="Kumar S."/>
            <person name="Blaxter L. M."/>
        </authorList>
    </citation>
    <scope>NUCLEOTIDE SEQUENCE [LARGE SCALE GENOMIC DNA]</scope>
</reference>
<dbReference type="PROSITE" id="PS51670">
    <property type="entry name" value="SHKT"/>
    <property type="match status" value="1"/>
</dbReference>
<keyword evidence="5" id="KW-1185">Reference proteome</keyword>